<dbReference type="Gene3D" id="3.40.1280.10">
    <property type="match status" value="1"/>
</dbReference>
<evidence type="ECO:0000313" key="8">
    <source>
        <dbReference type="EMBL" id="ADV63170.1"/>
    </source>
</evidence>
<dbReference type="HAMAP" id="MF_00074">
    <property type="entry name" value="16SrRNA_methyltr_G"/>
    <property type="match status" value="1"/>
</dbReference>
<dbReference type="SUPFAM" id="SSF75217">
    <property type="entry name" value="alpha/beta knot"/>
    <property type="match status" value="1"/>
</dbReference>
<evidence type="ECO:0000256" key="4">
    <source>
        <dbReference type="ARBA" id="ARBA00022679"/>
    </source>
</evidence>
<keyword evidence="5 6" id="KW-0949">S-adenosyl-L-methionine</keyword>
<comment type="subcellular location">
    <subcellularLocation>
        <location evidence="6">Cytoplasm</location>
    </subcellularLocation>
</comment>
<dbReference type="InterPro" id="IPR029028">
    <property type="entry name" value="Alpha/beta_knot_MTases"/>
</dbReference>
<dbReference type="InParanoid" id="E8QZ28"/>
<dbReference type="EC" id="2.1.1.-" evidence="6"/>
<dbReference type="GO" id="GO:0003723">
    <property type="term" value="F:RNA binding"/>
    <property type="evidence" value="ECO:0007669"/>
    <property type="project" value="InterPro"/>
</dbReference>
<dbReference type="Pfam" id="PF00588">
    <property type="entry name" value="SpoU_methylase"/>
    <property type="match status" value="1"/>
</dbReference>
<reference evidence="8 9" key="2">
    <citation type="journal article" date="2011" name="Stand. Genomic Sci.">
        <title>Complete genome sequence of Isosphaera pallida type strain (IS1B).</title>
        <authorList>
            <consortium name="US DOE Joint Genome Institute (JGI-PGF)"/>
            <person name="Goker M."/>
            <person name="Cleland D."/>
            <person name="Saunders E."/>
            <person name="Lapidus A."/>
            <person name="Nolan M."/>
            <person name="Lucas S."/>
            <person name="Hammon N."/>
            <person name="Deshpande S."/>
            <person name="Cheng J.F."/>
            <person name="Tapia R."/>
            <person name="Han C."/>
            <person name="Goodwin L."/>
            <person name="Pitluck S."/>
            <person name="Liolios K."/>
            <person name="Pagani I."/>
            <person name="Ivanova N."/>
            <person name="Mavromatis K."/>
            <person name="Pati A."/>
            <person name="Chen A."/>
            <person name="Palaniappan K."/>
            <person name="Land M."/>
            <person name="Hauser L."/>
            <person name="Chang Y.J."/>
            <person name="Jeffries C.D."/>
            <person name="Detter J.C."/>
            <person name="Beck B."/>
            <person name="Woyke T."/>
            <person name="Bristow J."/>
            <person name="Eisen J.A."/>
            <person name="Markowitz V."/>
            <person name="Hugenholtz P."/>
            <person name="Kyrpides N.C."/>
            <person name="Klenk H.P."/>
        </authorList>
    </citation>
    <scope>NUCLEOTIDE SEQUENCE [LARGE SCALE GENOMIC DNA]</scope>
    <source>
        <strain evidence="9">ATCC 43644 / DSM 9630 / IS1B</strain>
    </source>
</reference>
<dbReference type="InterPro" id="IPR029026">
    <property type="entry name" value="tRNA_m1G_MTases_N"/>
</dbReference>
<comment type="similarity">
    <text evidence="6">Belongs to the methyltransferase superfamily. RNA methyltransferase RsmG family.</text>
</comment>
<feature type="binding site" evidence="6">
    <location>
        <position position="80"/>
    </location>
    <ligand>
        <name>S-adenosyl-L-methionine</name>
        <dbReference type="ChEBI" id="CHEBI:59789"/>
    </ligand>
</feature>
<evidence type="ECO:0000256" key="2">
    <source>
        <dbReference type="ARBA" id="ARBA00022552"/>
    </source>
</evidence>
<dbReference type="InterPro" id="IPR001537">
    <property type="entry name" value="SpoU_MeTrfase"/>
</dbReference>
<keyword evidence="1 6" id="KW-0963">Cytoplasm</keyword>
<sequence>MAMMNPSPEALAALLKRCGTPLSDEAIGRLWRYHRLLRAANPELNLTRIHQFENMVLKHYVDSLLVTRFEALPTPLIDMGTGPGLPGVPLKLARPELELILAEPRGARVEFLERVVAELGLEGVEVHPGKITRRYDRPTRGVITRAVASIPETLERVARCLVPDGRMLFMKGPECDDEIAEAHQTHRTWFTLVNDHHYDIPGTEHRRRLVVYRRTSAPVVFDALKGSDGEDATASALVDRPVRDIARPHNATFKDWRTLLKGSGLRKRGEALVAGRRIVAEMLACRPELALGWVTGPQGPAPPERPAGLTWWRLTKPLLAELDLFGTGGPLLWIRLPDIPQYDPHEAWPEGCTLVLPFQDPENIGAALRSALAFGVGRVILTREAAHPFHPKALRAGGPAAARLELRFGPALADLCGREQFAVPRLALDRDPASPRLDQADWPARFALIAGLEGPGLAGIATNWLQRRRIPMSPRIESLNAAVSVAVALYEWRRGQPADWVANLA</sequence>
<evidence type="ECO:0000313" key="9">
    <source>
        <dbReference type="Proteomes" id="UP000008631"/>
    </source>
</evidence>
<dbReference type="Pfam" id="PF02527">
    <property type="entry name" value="GidB"/>
    <property type="match status" value="1"/>
</dbReference>
<dbReference type="CDD" id="cd02440">
    <property type="entry name" value="AdoMet_MTases"/>
    <property type="match status" value="1"/>
</dbReference>
<dbReference type="AlphaFoldDB" id="E8QZ28"/>
<comment type="function">
    <text evidence="6">Specifically methylates the N7 position of a guanine in 16S rRNA.</text>
</comment>
<dbReference type="Proteomes" id="UP000008631">
    <property type="component" value="Chromosome"/>
</dbReference>
<keyword evidence="3 6" id="KW-0489">Methyltransferase</keyword>
<keyword evidence="9" id="KW-1185">Reference proteome</keyword>
<dbReference type="GO" id="GO:0070043">
    <property type="term" value="F:rRNA (guanine-N7-)-methyltransferase activity"/>
    <property type="evidence" value="ECO:0007669"/>
    <property type="project" value="UniProtKB-UniRule"/>
</dbReference>
<evidence type="ECO:0000256" key="6">
    <source>
        <dbReference type="HAMAP-Rule" id="MF_00074"/>
    </source>
</evidence>
<dbReference type="EMBL" id="CP002353">
    <property type="protein sequence ID" value="ADV63170.1"/>
    <property type="molecule type" value="Genomic_DNA"/>
</dbReference>
<dbReference type="SUPFAM" id="SSF53335">
    <property type="entry name" value="S-adenosyl-L-methionine-dependent methyltransferases"/>
    <property type="match status" value="1"/>
</dbReference>
<dbReference type="STRING" id="575540.Isop_2600"/>
<feature type="binding site" evidence="6">
    <location>
        <position position="85"/>
    </location>
    <ligand>
        <name>S-adenosyl-L-methionine</name>
        <dbReference type="ChEBI" id="CHEBI:59789"/>
    </ligand>
</feature>
<dbReference type="eggNOG" id="COG0357">
    <property type="taxonomic scope" value="Bacteria"/>
</dbReference>
<reference key="1">
    <citation type="submission" date="2010-11" db="EMBL/GenBank/DDBJ databases">
        <title>The complete sequence of chromosome of Isophaera pallida ATCC 43644.</title>
        <authorList>
            <consortium name="US DOE Joint Genome Institute (JGI-PGF)"/>
            <person name="Lucas S."/>
            <person name="Copeland A."/>
            <person name="Lapidus A."/>
            <person name="Bruce D."/>
            <person name="Goodwin L."/>
            <person name="Pitluck S."/>
            <person name="Kyrpides N."/>
            <person name="Mavromatis K."/>
            <person name="Pagani I."/>
            <person name="Ivanova N."/>
            <person name="Saunders E."/>
            <person name="Brettin T."/>
            <person name="Detter J.C."/>
            <person name="Han C."/>
            <person name="Tapia R."/>
            <person name="Land M."/>
            <person name="Hauser L."/>
            <person name="Markowitz V."/>
            <person name="Cheng J.-F."/>
            <person name="Hugenholtz P."/>
            <person name="Woyke T."/>
            <person name="Wu D."/>
            <person name="Eisen J.A."/>
        </authorList>
    </citation>
    <scope>NUCLEOTIDE SEQUENCE</scope>
    <source>
        <strain>ATCC 43644</strain>
    </source>
</reference>
<organism evidence="8 9">
    <name type="scientific">Isosphaera pallida (strain ATCC 43644 / DSM 9630 / IS1B)</name>
    <dbReference type="NCBI Taxonomy" id="575540"/>
    <lineage>
        <taxon>Bacteria</taxon>
        <taxon>Pseudomonadati</taxon>
        <taxon>Planctomycetota</taxon>
        <taxon>Planctomycetia</taxon>
        <taxon>Isosphaerales</taxon>
        <taxon>Isosphaeraceae</taxon>
        <taxon>Isosphaera</taxon>
    </lineage>
</organism>
<dbReference type="GO" id="GO:0005829">
    <property type="term" value="C:cytosol"/>
    <property type="evidence" value="ECO:0007669"/>
    <property type="project" value="TreeGrafter"/>
</dbReference>
<dbReference type="eggNOG" id="COG0566">
    <property type="taxonomic scope" value="Bacteria"/>
</dbReference>
<evidence type="ECO:0000259" key="7">
    <source>
        <dbReference type="Pfam" id="PF00588"/>
    </source>
</evidence>
<keyword evidence="2 6" id="KW-0698">rRNA processing</keyword>
<name>E8QZ28_ISOPI</name>
<evidence type="ECO:0000256" key="3">
    <source>
        <dbReference type="ARBA" id="ARBA00022603"/>
    </source>
</evidence>
<feature type="domain" description="tRNA/rRNA methyltransferase SpoU type" evidence="7">
    <location>
        <begin position="358"/>
        <end position="490"/>
    </location>
</feature>
<keyword evidence="4 6" id="KW-0808">Transferase</keyword>
<dbReference type="InterPro" id="IPR003682">
    <property type="entry name" value="rRNA_ssu_MeTfrase_G"/>
</dbReference>
<comment type="caution">
    <text evidence="6">Lacks conserved residue(s) required for the propagation of feature annotation.</text>
</comment>
<dbReference type="InterPro" id="IPR029063">
    <property type="entry name" value="SAM-dependent_MTases_sf"/>
</dbReference>
<dbReference type="NCBIfam" id="TIGR00138">
    <property type="entry name" value="rsmG_gidB"/>
    <property type="match status" value="1"/>
</dbReference>
<evidence type="ECO:0000256" key="1">
    <source>
        <dbReference type="ARBA" id="ARBA00022490"/>
    </source>
</evidence>
<feature type="binding site" evidence="6">
    <location>
        <position position="145"/>
    </location>
    <ligand>
        <name>S-adenosyl-L-methionine</name>
        <dbReference type="ChEBI" id="CHEBI:59789"/>
    </ligand>
</feature>
<dbReference type="HOGENOM" id="CLU_547381_0_0_0"/>
<dbReference type="PANTHER" id="PTHR31760">
    <property type="entry name" value="S-ADENOSYL-L-METHIONINE-DEPENDENT METHYLTRANSFERASES SUPERFAMILY PROTEIN"/>
    <property type="match status" value="1"/>
</dbReference>
<gene>
    <name evidence="6" type="primary">rsmG</name>
    <name evidence="8" type="ordered locus">Isop_2600</name>
</gene>
<protein>
    <recommendedName>
        <fullName evidence="6">Ribosomal RNA small subunit methyltransferase G</fullName>
        <ecNumber evidence="6">2.1.1.-</ecNumber>
    </recommendedName>
    <alternativeName>
        <fullName evidence="6">16S rRNA 7-methylguanosine methyltransferase</fullName>
        <shortName evidence="6">16S rRNA m7G methyltransferase</shortName>
    </alternativeName>
</protein>
<accession>E8QZ28</accession>
<proteinExistence type="inferred from homology"/>
<evidence type="ECO:0000256" key="5">
    <source>
        <dbReference type="ARBA" id="ARBA00022691"/>
    </source>
</evidence>
<dbReference type="CDD" id="cd18095">
    <property type="entry name" value="SpoU-like_rRNA-MTase"/>
    <property type="match status" value="1"/>
</dbReference>
<dbReference type="KEGG" id="ipa:Isop_2600"/>
<dbReference type="PANTHER" id="PTHR31760:SF0">
    <property type="entry name" value="S-ADENOSYL-L-METHIONINE-DEPENDENT METHYLTRANSFERASES SUPERFAMILY PROTEIN"/>
    <property type="match status" value="1"/>
</dbReference>
<dbReference type="Gene3D" id="3.40.50.150">
    <property type="entry name" value="Vaccinia Virus protein VP39"/>
    <property type="match status" value="1"/>
</dbReference>